<dbReference type="SUPFAM" id="SSF75620">
    <property type="entry name" value="Release factor"/>
    <property type="match status" value="1"/>
</dbReference>
<keyword evidence="4" id="KW-0949">S-adenosyl-L-methionine</keyword>
<dbReference type="AlphaFoldDB" id="A0AA35W7R4"/>
<evidence type="ECO:0000256" key="2">
    <source>
        <dbReference type="ARBA" id="ARBA00022603"/>
    </source>
</evidence>
<evidence type="ECO:0000313" key="11">
    <source>
        <dbReference type="Proteomes" id="UP001174909"/>
    </source>
</evidence>
<evidence type="ECO:0000259" key="8">
    <source>
        <dbReference type="Pfam" id="PF05175"/>
    </source>
</evidence>
<dbReference type="NCBIfam" id="TIGR00536">
    <property type="entry name" value="hemK_fam"/>
    <property type="match status" value="1"/>
</dbReference>
<dbReference type="GO" id="GO:0003676">
    <property type="term" value="F:nucleic acid binding"/>
    <property type="evidence" value="ECO:0007669"/>
    <property type="project" value="InterPro"/>
</dbReference>
<keyword evidence="6" id="KW-0175">Coiled coil</keyword>
<dbReference type="InterPro" id="IPR040758">
    <property type="entry name" value="PrmC_N"/>
</dbReference>
<organism evidence="10 11">
    <name type="scientific">Geodia barretti</name>
    <name type="common">Barrett's horny sponge</name>
    <dbReference type="NCBI Taxonomy" id="519541"/>
    <lineage>
        <taxon>Eukaryota</taxon>
        <taxon>Metazoa</taxon>
        <taxon>Porifera</taxon>
        <taxon>Demospongiae</taxon>
        <taxon>Heteroscleromorpha</taxon>
        <taxon>Tetractinellida</taxon>
        <taxon>Astrophorina</taxon>
        <taxon>Geodiidae</taxon>
        <taxon>Geodia</taxon>
    </lineage>
</organism>
<reference evidence="10" key="1">
    <citation type="submission" date="2023-03" db="EMBL/GenBank/DDBJ databases">
        <authorList>
            <person name="Steffen K."/>
            <person name="Cardenas P."/>
        </authorList>
    </citation>
    <scope>NUCLEOTIDE SEQUENCE</scope>
</reference>
<dbReference type="PROSITE" id="PS00092">
    <property type="entry name" value="N6_MTASE"/>
    <property type="match status" value="1"/>
</dbReference>
<dbReference type="EMBL" id="CASHTH010001093">
    <property type="protein sequence ID" value="CAI8011258.1"/>
    <property type="molecule type" value="Genomic_DNA"/>
</dbReference>
<dbReference type="Gene3D" id="3.40.50.150">
    <property type="entry name" value="Vaccinia Virus protein VP39"/>
    <property type="match status" value="1"/>
</dbReference>
<sequence>MRSQLKNKEKAMAVLRSRLLAQEVERQQAEIRRTEVAAQVLLRNTLGIDRATFHASPDRELSHEDAEAFHGTLERRIEGEPLSYITGHREFYGLDFVVTPDVLVPRQETEFLVEAVLGYARSRGRDGGDLTIADIGTGSGAVAVALGCHLPNAVVYERQDVSRRGYVRVARREVAEHGHGRSSPPAATRDLFEALDGPVDVVVSNPPYLSDDEVAELPPDVSAQPTLPLAAGRPGRDDACCAG</sequence>
<keyword evidence="3" id="KW-0808">Transferase</keyword>
<dbReference type="InterPro" id="IPR045853">
    <property type="entry name" value="Pep_chain_release_fac_I_sf"/>
</dbReference>
<dbReference type="SUPFAM" id="SSF53335">
    <property type="entry name" value="S-adenosyl-L-methionine-dependent methyltransferases"/>
    <property type="match status" value="1"/>
</dbReference>
<feature type="compositionally biased region" description="Basic and acidic residues" evidence="7">
    <location>
        <begin position="234"/>
        <end position="243"/>
    </location>
</feature>
<feature type="coiled-coil region" evidence="6">
    <location>
        <begin position="5"/>
        <end position="44"/>
    </location>
</feature>
<dbReference type="GO" id="GO:0102559">
    <property type="term" value="F:peptide chain release factor N(5)-glutamine methyltransferase activity"/>
    <property type="evidence" value="ECO:0007669"/>
    <property type="project" value="UniProtKB-EC"/>
</dbReference>
<evidence type="ECO:0000259" key="9">
    <source>
        <dbReference type="Pfam" id="PF17827"/>
    </source>
</evidence>
<dbReference type="InterPro" id="IPR002052">
    <property type="entry name" value="DNA_methylase_N6_adenine_CS"/>
</dbReference>
<protein>
    <recommendedName>
        <fullName evidence="1">peptide chain release factor N(5)-glutamine methyltransferase</fullName>
        <ecNumber evidence="1">2.1.1.297</ecNumber>
    </recommendedName>
</protein>
<evidence type="ECO:0000313" key="10">
    <source>
        <dbReference type="EMBL" id="CAI8011258.1"/>
    </source>
</evidence>
<keyword evidence="2 10" id="KW-0489">Methyltransferase</keyword>
<dbReference type="InterPro" id="IPR007848">
    <property type="entry name" value="Small_mtfrase_dom"/>
</dbReference>
<proteinExistence type="predicted"/>
<evidence type="ECO:0000256" key="1">
    <source>
        <dbReference type="ARBA" id="ARBA00012771"/>
    </source>
</evidence>
<gene>
    <name evidence="10" type="ORF">GBAR_LOCUS7290</name>
</gene>
<feature type="domain" description="Release factor glutamine methyltransferase N-terminal" evidence="9">
    <location>
        <begin position="27"/>
        <end position="87"/>
    </location>
</feature>
<feature type="region of interest" description="Disordered" evidence="7">
    <location>
        <begin position="206"/>
        <end position="243"/>
    </location>
</feature>
<dbReference type="InterPro" id="IPR029063">
    <property type="entry name" value="SAM-dependent_MTases_sf"/>
</dbReference>
<keyword evidence="11" id="KW-1185">Reference proteome</keyword>
<feature type="domain" description="Methyltransferase small" evidence="8">
    <location>
        <begin position="131"/>
        <end position="213"/>
    </location>
</feature>
<evidence type="ECO:0000256" key="3">
    <source>
        <dbReference type="ARBA" id="ARBA00022679"/>
    </source>
</evidence>
<dbReference type="CDD" id="cd02440">
    <property type="entry name" value="AdoMet_MTases"/>
    <property type="match status" value="1"/>
</dbReference>
<dbReference type="Proteomes" id="UP001174909">
    <property type="component" value="Unassembled WGS sequence"/>
</dbReference>
<comment type="caution">
    <text evidence="10">The sequence shown here is derived from an EMBL/GenBank/DDBJ whole genome shotgun (WGS) entry which is preliminary data.</text>
</comment>
<dbReference type="InterPro" id="IPR004556">
    <property type="entry name" value="HemK-like"/>
</dbReference>
<dbReference type="Gene3D" id="1.10.8.10">
    <property type="entry name" value="DNA helicase RuvA subunit, C-terminal domain"/>
    <property type="match status" value="1"/>
</dbReference>
<evidence type="ECO:0000256" key="7">
    <source>
        <dbReference type="SAM" id="MobiDB-lite"/>
    </source>
</evidence>
<dbReference type="PANTHER" id="PTHR18895:SF74">
    <property type="entry name" value="MTRF1L RELEASE FACTOR GLUTAMINE METHYLTRANSFERASE"/>
    <property type="match status" value="1"/>
</dbReference>
<comment type="catalytic activity">
    <reaction evidence="5">
        <text>L-glutaminyl-[peptide chain release factor] + S-adenosyl-L-methionine = N(5)-methyl-L-glutaminyl-[peptide chain release factor] + S-adenosyl-L-homocysteine + H(+)</text>
        <dbReference type="Rhea" id="RHEA:42896"/>
        <dbReference type="Rhea" id="RHEA-COMP:10271"/>
        <dbReference type="Rhea" id="RHEA-COMP:10272"/>
        <dbReference type="ChEBI" id="CHEBI:15378"/>
        <dbReference type="ChEBI" id="CHEBI:30011"/>
        <dbReference type="ChEBI" id="CHEBI:57856"/>
        <dbReference type="ChEBI" id="CHEBI:59789"/>
        <dbReference type="ChEBI" id="CHEBI:61891"/>
        <dbReference type="EC" id="2.1.1.297"/>
    </reaction>
</comment>
<evidence type="ECO:0000256" key="4">
    <source>
        <dbReference type="ARBA" id="ARBA00022691"/>
    </source>
</evidence>
<accession>A0AA35W7R4</accession>
<evidence type="ECO:0000256" key="5">
    <source>
        <dbReference type="ARBA" id="ARBA00048391"/>
    </source>
</evidence>
<dbReference type="Pfam" id="PF05175">
    <property type="entry name" value="MTS"/>
    <property type="match status" value="1"/>
</dbReference>
<dbReference type="GO" id="GO:0032259">
    <property type="term" value="P:methylation"/>
    <property type="evidence" value="ECO:0007669"/>
    <property type="project" value="UniProtKB-KW"/>
</dbReference>
<dbReference type="EC" id="2.1.1.297" evidence="1"/>
<dbReference type="InterPro" id="IPR050320">
    <property type="entry name" value="N5-glutamine_MTase"/>
</dbReference>
<evidence type="ECO:0000256" key="6">
    <source>
        <dbReference type="SAM" id="Coils"/>
    </source>
</evidence>
<name>A0AA35W7R4_GEOBA</name>
<dbReference type="PANTHER" id="PTHR18895">
    <property type="entry name" value="HEMK METHYLTRANSFERASE"/>
    <property type="match status" value="1"/>
</dbReference>
<dbReference type="Pfam" id="PF17827">
    <property type="entry name" value="PrmC_N"/>
    <property type="match status" value="1"/>
</dbReference>